<keyword evidence="10" id="KW-0732">Signal</keyword>
<comment type="similarity">
    <text evidence="2 9">Belongs to the cytochrome P450 family.</text>
</comment>
<feature type="signal peptide" evidence="10">
    <location>
        <begin position="1"/>
        <end position="23"/>
    </location>
</feature>
<dbReference type="Pfam" id="PF00067">
    <property type="entry name" value="p450"/>
    <property type="match status" value="1"/>
</dbReference>
<dbReference type="PANTHER" id="PTHR24305">
    <property type="entry name" value="CYTOCHROME P450"/>
    <property type="match status" value="1"/>
</dbReference>
<comment type="cofactor">
    <cofactor evidence="1 8">
        <name>heme</name>
        <dbReference type="ChEBI" id="CHEBI:30413"/>
    </cofactor>
</comment>
<keyword evidence="5 9" id="KW-0560">Oxidoreductase</keyword>
<keyword evidence="6 8" id="KW-0408">Iron</keyword>
<dbReference type="GO" id="GO:0020037">
    <property type="term" value="F:heme binding"/>
    <property type="evidence" value="ECO:0007669"/>
    <property type="project" value="InterPro"/>
</dbReference>
<dbReference type="InterPro" id="IPR001128">
    <property type="entry name" value="Cyt_P450"/>
</dbReference>
<evidence type="ECO:0000256" key="6">
    <source>
        <dbReference type="ARBA" id="ARBA00023004"/>
    </source>
</evidence>
<dbReference type="Gene3D" id="1.10.630.10">
    <property type="entry name" value="Cytochrome P450"/>
    <property type="match status" value="1"/>
</dbReference>
<keyword evidence="7 9" id="KW-0503">Monooxygenase</keyword>
<protein>
    <submittedName>
        <fullName evidence="11">Cytochrome P450</fullName>
    </submittedName>
</protein>
<accession>A0A2I1DF15</accession>
<dbReference type="InterPro" id="IPR036396">
    <property type="entry name" value="Cyt_P450_sf"/>
</dbReference>
<evidence type="ECO:0000256" key="8">
    <source>
        <dbReference type="PIRSR" id="PIRSR602401-1"/>
    </source>
</evidence>
<gene>
    <name evidence="11" type="ORF">P168DRAFT_308457</name>
</gene>
<evidence type="ECO:0000256" key="5">
    <source>
        <dbReference type="ARBA" id="ARBA00023002"/>
    </source>
</evidence>
<dbReference type="Proteomes" id="UP000234254">
    <property type="component" value="Unassembled WGS sequence"/>
</dbReference>
<dbReference type="OrthoDB" id="1470350at2759"/>
<dbReference type="EMBL" id="MSFM01000001">
    <property type="protein sequence ID" value="PKY08451.1"/>
    <property type="molecule type" value="Genomic_DNA"/>
</dbReference>
<dbReference type="PROSITE" id="PS00086">
    <property type="entry name" value="CYTOCHROME_P450"/>
    <property type="match status" value="1"/>
</dbReference>
<evidence type="ECO:0000256" key="7">
    <source>
        <dbReference type="ARBA" id="ARBA00023033"/>
    </source>
</evidence>
<dbReference type="PRINTS" id="PR00463">
    <property type="entry name" value="EP450I"/>
</dbReference>
<keyword evidence="4 8" id="KW-0479">Metal-binding</keyword>
<reference evidence="11" key="1">
    <citation type="submission" date="2016-12" db="EMBL/GenBank/DDBJ databases">
        <title>The genomes of Aspergillus section Nigri reveals drivers in fungal speciation.</title>
        <authorList>
            <consortium name="DOE Joint Genome Institute"/>
            <person name="Vesth T.C."/>
            <person name="Nybo J."/>
            <person name="Theobald S."/>
            <person name="Brandl J."/>
            <person name="Frisvad J.C."/>
            <person name="Nielsen K.F."/>
            <person name="Lyhne E.K."/>
            <person name="Kogle M.E."/>
            <person name="Kuo A."/>
            <person name="Riley R."/>
            <person name="Clum A."/>
            <person name="Nolan M."/>
            <person name="Lipzen A."/>
            <person name="Salamov A."/>
            <person name="Henrissat B."/>
            <person name="Wiebenga A."/>
            <person name="De vries R.P."/>
            <person name="Grigoriev I.V."/>
            <person name="Mortensen U.H."/>
            <person name="Andersen M.R."/>
            <person name="Baker S.E."/>
        </authorList>
    </citation>
    <scope>NUCLEOTIDE SEQUENCE</scope>
    <source>
        <strain evidence="11">IBT 28561</strain>
    </source>
</reference>
<dbReference type="PANTHER" id="PTHR24305:SF96">
    <property type="entry name" value="CYTOCHROME P450 MONOOXYGENASE STCB-RELATED"/>
    <property type="match status" value="1"/>
</dbReference>
<dbReference type="GeneID" id="36546720"/>
<dbReference type="InterPro" id="IPR050121">
    <property type="entry name" value="Cytochrome_P450_monoxygenase"/>
</dbReference>
<keyword evidence="12" id="KW-1185">Reference proteome</keyword>
<comment type="caution">
    <text evidence="11">The sequence shown here is derived from an EMBL/GenBank/DDBJ whole genome shotgun (WGS) entry which is preliminary data.</text>
</comment>
<feature type="chain" id="PRO_5014125350" evidence="10">
    <location>
        <begin position="24"/>
        <end position="477"/>
    </location>
</feature>
<dbReference type="RefSeq" id="XP_024697045.1">
    <property type="nucleotide sequence ID" value="XM_024839196.1"/>
</dbReference>
<dbReference type="GO" id="GO:0004497">
    <property type="term" value="F:monooxygenase activity"/>
    <property type="evidence" value="ECO:0007669"/>
    <property type="project" value="UniProtKB-KW"/>
</dbReference>
<dbReference type="PRINTS" id="PR00385">
    <property type="entry name" value="P450"/>
</dbReference>
<feature type="binding site" description="axial binding residue" evidence="8">
    <location>
        <position position="422"/>
    </location>
    <ligand>
        <name>heme</name>
        <dbReference type="ChEBI" id="CHEBI:30413"/>
    </ligand>
    <ligandPart>
        <name>Fe</name>
        <dbReference type="ChEBI" id="CHEBI:18248"/>
    </ligandPart>
</feature>
<dbReference type="InterPro" id="IPR002401">
    <property type="entry name" value="Cyt_P450_E_grp-I"/>
</dbReference>
<name>A0A2I1DF15_ASPC2</name>
<sequence length="477" mass="54241">MGFLYWAVPVALLTFLALRRWWSDPLSPIPGPWFTKWSDVVLKSHWLRGNRMKYVHGLHQQYGPVVRVGPGEVDVADLAAVKEVHRIGTSFMKSSWYRDLTRHDIENLFNTSDVKFHSTRRRLLSSPISDAELRKSHPLIDARVQLAIQQMQRQMDRHGVVDVFQWWMFMATDIIGELSFGDSFRMLEQGRKNQYCQDLESISATEAVRVAFPRIVSLADVIPLPYFHQSAKAGQRMEHYAAESVQRYKRLMAAGENRTEALFTKLFDPDKGGLSDRSIIDEAISFIIAGSDTTANTMTYLVWSVCRDEAIRTRLLQELATLPEAFDDHHLRGLAYLGQVIDETLRLFSGVPSGLPRVSAQDVALAGLWIPAGTVITTQAYSLHRNPDVFPEPECFNPSRWEQPTKAMKDAFMAFGGGARTCLGVHLARTEIRLATARFFRAFPQARIDESMSVSDMDQISYFLLSPRGKRCLVNLW</sequence>
<evidence type="ECO:0000256" key="2">
    <source>
        <dbReference type="ARBA" id="ARBA00010617"/>
    </source>
</evidence>
<evidence type="ECO:0000313" key="11">
    <source>
        <dbReference type="EMBL" id="PKY08451.1"/>
    </source>
</evidence>
<dbReference type="GO" id="GO:0005506">
    <property type="term" value="F:iron ion binding"/>
    <property type="evidence" value="ECO:0007669"/>
    <property type="project" value="InterPro"/>
</dbReference>
<dbReference type="SUPFAM" id="SSF48264">
    <property type="entry name" value="Cytochrome P450"/>
    <property type="match status" value="1"/>
</dbReference>
<proteinExistence type="inferred from homology"/>
<evidence type="ECO:0000256" key="4">
    <source>
        <dbReference type="ARBA" id="ARBA00022723"/>
    </source>
</evidence>
<dbReference type="AlphaFoldDB" id="A0A2I1DF15"/>
<dbReference type="InterPro" id="IPR017972">
    <property type="entry name" value="Cyt_P450_CS"/>
</dbReference>
<evidence type="ECO:0000256" key="3">
    <source>
        <dbReference type="ARBA" id="ARBA00022617"/>
    </source>
</evidence>
<keyword evidence="3 8" id="KW-0349">Heme</keyword>
<evidence type="ECO:0000256" key="10">
    <source>
        <dbReference type="SAM" id="SignalP"/>
    </source>
</evidence>
<evidence type="ECO:0000313" key="12">
    <source>
        <dbReference type="Proteomes" id="UP000234254"/>
    </source>
</evidence>
<evidence type="ECO:0000256" key="1">
    <source>
        <dbReference type="ARBA" id="ARBA00001971"/>
    </source>
</evidence>
<organism evidence="11 12">
    <name type="scientific">Aspergillus campestris (strain IBT 28561)</name>
    <dbReference type="NCBI Taxonomy" id="1392248"/>
    <lineage>
        <taxon>Eukaryota</taxon>
        <taxon>Fungi</taxon>
        <taxon>Dikarya</taxon>
        <taxon>Ascomycota</taxon>
        <taxon>Pezizomycotina</taxon>
        <taxon>Eurotiomycetes</taxon>
        <taxon>Eurotiomycetidae</taxon>
        <taxon>Eurotiales</taxon>
        <taxon>Aspergillaceae</taxon>
        <taxon>Aspergillus</taxon>
        <taxon>Aspergillus subgen. Circumdati</taxon>
    </lineage>
</organism>
<dbReference type="CDD" id="cd11059">
    <property type="entry name" value="CYP_fungal"/>
    <property type="match status" value="1"/>
</dbReference>
<dbReference type="GO" id="GO:0016705">
    <property type="term" value="F:oxidoreductase activity, acting on paired donors, with incorporation or reduction of molecular oxygen"/>
    <property type="evidence" value="ECO:0007669"/>
    <property type="project" value="InterPro"/>
</dbReference>
<dbReference type="VEuPathDB" id="FungiDB:P168DRAFT_308457"/>
<evidence type="ECO:0000256" key="9">
    <source>
        <dbReference type="RuleBase" id="RU000461"/>
    </source>
</evidence>